<reference evidence="1" key="1">
    <citation type="journal article" date="2023" name="Plant J.">
        <title>The genome of the king protea, Protea cynaroides.</title>
        <authorList>
            <person name="Chang J."/>
            <person name="Duong T.A."/>
            <person name="Schoeman C."/>
            <person name="Ma X."/>
            <person name="Roodt D."/>
            <person name="Barker N."/>
            <person name="Li Z."/>
            <person name="Van de Peer Y."/>
            <person name="Mizrachi E."/>
        </authorList>
    </citation>
    <scope>NUCLEOTIDE SEQUENCE</scope>
    <source>
        <tissue evidence="1">Young leaves</tissue>
    </source>
</reference>
<evidence type="ECO:0000313" key="1">
    <source>
        <dbReference type="EMBL" id="KAJ4979856.1"/>
    </source>
</evidence>
<accession>A0A9Q0L050</accession>
<dbReference type="AlphaFoldDB" id="A0A9Q0L050"/>
<organism evidence="1 2">
    <name type="scientific">Protea cynaroides</name>
    <dbReference type="NCBI Taxonomy" id="273540"/>
    <lineage>
        <taxon>Eukaryota</taxon>
        <taxon>Viridiplantae</taxon>
        <taxon>Streptophyta</taxon>
        <taxon>Embryophyta</taxon>
        <taxon>Tracheophyta</taxon>
        <taxon>Spermatophyta</taxon>
        <taxon>Magnoliopsida</taxon>
        <taxon>Proteales</taxon>
        <taxon>Proteaceae</taxon>
        <taxon>Protea</taxon>
    </lineage>
</organism>
<protein>
    <submittedName>
        <fullName evidence="1">Uncharacterized protein</fullName>
    </submittedName>
</protein>
<dbReference type="EMBL" id="JAMYWD010000002">
    <property type="protein sequence ID" value="KAJ4979856.1"/>
    <property type="molecule type" value="Genomic_DNA"/>
</dbReference>
<dbReference type="OrthoDB" id="427480at2759"/>
<evidence type="ECO:0000313" key="2">
    <source>
        <dbReference type="Proteomes" id="UP001141806"/>
    </source>
</evidence>
<sequence length="187" mass="20975">MEVFLTSIANEDYEAMATALTEMGATDKEVDTKAFARDLEKIFSSIQAINAVYQVEVVVLHLLNMGAVKLELRCPKNINGVAVDPQPDWSLDSLLSELNSLEVQLNASSLRHLPFTKSRIRELPKFKGTPMSSKAFVMHVDEEMEDTESEGEEIHDQSLVVGTRFSCDELYLRLLSLCSPMAMLMWS</sequence>
<name>A0A9Q0L050_9MAGN</name>
<keyword evidence="2" id="KW-1185">Reference proteome</keyword>
<comment type="caution">
    <text evidence="1">The sequence shown here is derived from an EMBL/GenBank/DDBJ whole genome shotgun (WGS) entry which is preliminary data.</text>
</comment>
<gene>
    <name evidence="1" type="ORF">NE237_010636</name>
</gene>
<proteinExistence type="predicted"/>
<dbReference type="Proteomes" id="UP001141806">
    <property type="component" value="Unassembled WGS sequence"/>
</dbReference>